<dbReference type="Proteomes" id="UP000575985">
    <property type="component" value="Unassembled WGS sequence"/>
</dbReference>
<dbReference type="AlphaFoldDB" id="A0A853BUK2"/>
<evidence type="ECO:0000256" key="1">
    <source>
        <dbReference type="SAM" id="MobiDB-lite"/>
    </source>
</evidence>
<evidence type="ECO:0000313" key="3">
    <source>
        <dbReference type="Proteomes" id="UP000575985"/>
    </source>
</evidence>
<dbReference type="EMBL" id="JACCFO010000001">
    <property type="protein sequence ID" value="NYI98446.1"/>
    <property type="molecule type" value="Genomic_DNA"/>
</dbReference>
<reference evidence="2 3" key="1">
    <citation type="submission" date="2020-07" db="EMBL/GenBank/DDBJ databases">
        <title>Sequencing the genomes of 1000 actinobacteria strains.</title>
        <authorList>
            <person name="Klenk H.-P."/>
        </authorList>
    </citation>
    <scope>NUCLEOTIDE SEQUENCE [LARGE SCALE GENOMIC DNA]</scope>
    <source>
        <strain evidence="2 3">DSM 45927</strain>
    </source>
</reference>
<evidence type="ECO:0008006" key="4">
    <source>
        <dbReference type="Google" id="ProtNLM"/>
    </source>
</evidence>
<feature type="compositionally biased region" description="Gly residues" evidence="1">
    <location>
        <begin position="435"/>
        <end position="444"/>
    </location>
</feature>
<evidence type="ECO:0000313" key="2">
    <source>
        <dbReference type="EMBL" id="NYI98446.1"/>
    </source>
</evidence>
<organism evidence="2 3">
    <name type="scientific">Streptomonospora nanhaiensis</name>
    <dbReference type="NCBI Taxonomy" id="1323731"/>
    <lineage>
        <taxon>Bacteria</taxon>
        <taxon>Bacillati</taxon>
        <taxon>Actinomycetota</taxon>
        <taxon>Actinomycetes</taxon>
        <taxon>Streptosporangiales</taxon>
        <taxon>Nocardiopsidaceae</taxon>
        <taxon>Streptomonospora</taxon>
    </lineage>
</organism>
<comment type="caution">
    <text evidence="2">The sequence shown here is derived from an EMBL/GenBank/DDBJ whole genome shotgun (WGS) entry which is preliminary data.</text>
</comment>
<proteinExistence type="predicted"/>
<dbReference type="RefSeq" id="WP_179769598.1">
    <property type="nucleotide sequence ID" value="NZ_JACCFO010000001.1"/>
</dbReference>
<gene>
    <name evidence="2" type="ORF">HNR12_004723</name>
</gene>
<protein>
    <recommendedName>
        <fullName evidence="4">DUF885 domain-containing protein</fullName>
    </recommendedName>
</protein>
<sequence>MADLETGTGAAAGADGTGEDGATGRWLRDYALTALRIDRLATRGGGATVLIYRGPEELRAQAAAGEAPDPARLADDAERLLAEIPFDPPRAAYLSAQVRAMRAVARGLAGAGAAPADHARECLGVEPLRRPEADFAAAHDLLDAALPPTGGTLTERLHAWEARHALRRPDLLPELLESAVAECRRRTEADFVVLPADASVDFRLVTEGGFQGAGHYAGGARGTLFVNTSVPFNLADLLYLVSHEVYPGHIAESMLKERHLVERRGLLDHRVRFMVSPPFVLSEGIGLHAEELVFPGDEAQRWLYDHLPAEAGEAPADCDLAAVHRARNVLWGVWANAALMAAEGRGDDETAAYLTRWALLDEAGLAAARALVRTPAMSTYVLGYDLGWRIVGPWLEAPDRPERVRRLLTEQLLPTDLLPADSPLRPAPAGWRPGADGGAPGVRGRGSPADAP</sequence>
<keyword evidence="3" id="KW-1185">Reference proteome</keyword>
<name>A0A853BUK2_9ACTN</name>
<accession>A0A853BUK2</accession>
<feature type="region of interest" description="Disordered" evidence="1">
    <location>
        <begin position="418"/>
        <end position="452"/>
    </location>
</feature>